<keyword evidence="5 10" id="KW-0547">Nucleotide-binding</keyword>
<dbReference type="PANTHER" id="PTHR43527:SF2">
    <property type="entry name" value="4-DIPHOSPHOCYTIDYL-2-C-METHYL-D-ERYTHRITOL KINASE, CHLOROPLASTIC"/>
    <property type="match status" value="1"/>
</dbReference>
<keyword evidence="8 10" id="KW-0414">Isoprene biosynthesis</keyword>
<dbReference type="Proteomes" id="UP001138802">
    <property type="component" value="Unassembled WGS sequence"/>
</dbReference>
<dbReference type="Gene3D" id="3.30.70.890">
    <property type="entry name" value="GHMP kinase, C-terminal domain"/>
    <property type="match status" value="1"/>
</dbReference>
<feature type="binding site" evidence="10">
    <location>
        <begin position="105"/>
        <end position="115"/>
    </location>
    <ligand>
        <name>ATP</name>
        <dbReference type="ChEBI" id="CHEBI:30616"/>
    </ligand>
</feature>
<dbReference type="RefSeq" id="WP_200387965.1">
    <property type="nucleotide sequence ID" value="NZ_NRSD01000010.1"/>
</dbReference>
<evidence type="ECO:0000256" key="1">
    <source>
        <dbReference type="ARBA" id="ARBA00009684"/>
    </source>
</evidence>
<gene>
    <name evidence="10" type="primary">ispE</name>
    <name evidence="13" type="ORF">CKO25_10960</name>
</gene>
<proteinExistence type="inferred from homology"/>
<feature type="domain" description="GHMP kinase N-terminal" evidence="11">
    <location>
        <begin position="78"/>
        <end position="154"/>
    </location>
</feature>
<dbReference type="EMBL" id="NRSD01000010">
    <property type="protein sequence ID" value="MBK1645157.1"/>
    <property type="molecule type" value="Genomic_DNA"/>
</dbReference>
<dbReference type="PANTHER" id="PTHR43527">
    <property type="entry name" value="4-DIPHOSPHOCYTIDYL-2-C-METHYL-D-ERYTHRITOL KINASE, CHLOROPLASTIC"/>
    <property type="match status" value="1"/>
</dbReference>
<organism evidence="13 14">
    <name type="scientific">Thiocapsa imhoffii</name>
    <dbReference type="NCBI Taxonomy" id="382777"/>
    <lineage>
        <taxon>Bacteria</taxon>
        <taxon>Pseudomonadati</taxon>
        <taxon>Pseudomonadota</taxon>
        <taxon>Gammaproteobacteria</taxon>
        <taxon>Chromatiales</taxon>
        <taxon>Chromatiaceae</taxon>
        <taxon>Thiocapsa</taxon>
    </lineage>
</organism>
<dbReference type="Pfam" id="PF08544">
    <property type="entry name" value="GHMP_kinases_C"/>
    <property type="match status" value="1"/>
</dbReference>
<dbReference type="InterPro" id="IPR020568">
    <property type="entry name" value="Ribosomal_Su5_D2-typ_SF"/>
</dbReference>
<comment type="caution">
    <text evidence="13">The sequence shown here is derived from an EMBL/GenBank/DDBJ whole genome shotgun (WGS) entry which is preliminary data.</text>
</comment>
<evidence type="ECO:0000256" key="7">
    <source>
        <dbReference type="ARBA" id="ARBA00022840"/>
    </source>
</evidence>
<dbReference type="InterPro" id="IPR004424">
    <property type="entry name" value="IspE"/>
</dbReference>
<dbReference type="SUPFAM" id="SSF55060">
    <property type="entry name" value="GHMP Kinase, C-terminal domain"/>
    <property type="match status" value="1"/>
</dbReference>
<dbReference type="Pfam" id="PF00288">
    <property type="entry name" value="GHMP_kinases_N"/>
    <property type="match status" value="1"/>
</dbReference>
<dbReference type="InterPro" id="IPR006204">
    <property type="entry name" value="GHMP_kinase_N_dom"/>
</dbReference>
<feature type="active site" evidence="10">
    <location>
        <position position="22"/>
    </location>
</feature>
<evidence type="ECO:0000256" key="3">
    <source>
        <dbReference type="ARBA" id="ARBA00017473"/>
    </source>
</evidence>
<feature type="domain" description="GHMP kinase C-terminal" evidence="12">
    <location>
        <begin position="205"/>
        <end position="266"/>
    </location>
</feature>
<dbReference type="GO" id="GO:0016114">
    <property type="term" value="P:terpenoid biosynthetic process"/>
    <property type="evidence" value="ECO:0007669"/>
    <property type="project" value="UniProtKB-UniRule"/>
</dbReference>
<dbReference type="GO" id="GO:0050515">
    <property type="term" value="F:4-(cytidine 5'-diphospho)-2-C-methyl-D-erythritol kinase activity"/>
    <property type="evidence" value="ECO:0007669"/>
    <property type="project" value="UniProtKB-UniRule"/>
</dbReference>
<keyword evidence="7 10" id="KW-0067">ATP-binding</keyword>
<dbReference type="GO" id="GO:0005524">
    <property type="term" value="F:ATP binding"/>
    <property type="evidence" value="ECO:0007669"/>
    <property type="project" value="UniProtKB-UniRule"/>
</dbReference>
<comment type="similarity">
    <text evidence="1 10">Belongs to the GHMP kinase family. IspE subfamily.</text>
</comment>
<evidence type="ECO:0000256" key="8">
    <source>
        <dbReference type="ARBA" id="ARBA00023229"/>
    </source>
</evidence>
<keyword evidence="6 10" id="KW-0418">Kinase</keyword>
<dbReference type="HAMAP" id="MF_00061">
    <property type="entry name" value="IspE"/>
    <property type="match status" value="1"/>
</dbReference>
<dbReference type="EC" id="2.7.1.148" evidence="2 10"/>
<evidence type="ECO:0000256" key="9">
    <source>
        <dbReference type="ARBA" id="ARBA00032554"/>
    </source>
</evidence>
<evidence type="ECO:0000256" key="4">
    <source>
        <dbReference type="ARBA" id="ARBA00022679"/>
    </source>
</evidence>
<evidence type="ECO:0000259" key="12">
    <source>
        <dbReference type="Pfam" id="PF08544"/>
    </source>
</evidence>
<keyword evidence="4 10" id="KW-0808">Transferase</keyword>
<keyword evidence="14" id="KW-1185">Reference proteome</keyword>
<dbReference type="NCBIfam" id="TIGR00154">
    <property type="entry name" value="ispE"/>
    <property type="match status" value="1"/>
</dbReference>
<evidence type="ECO:0000256" key="6">
    <source>
        <dbReference type="ARBA" id="ARBA00022777"/>
    </source>
</evidence>
<dbReference type="GO" id="GO:0019288">
    <property type="term" value="P:isopentenyl diphosphate biosynthetic process, methylerythritol 4-phosphate pathway"/>
    <property type="evidence" value="ECO:0007669"/>
    <property type="project" value="UniProtKB-UniRule"/>
</dbReference>
<dbReference type="SUPFAM" id="SSF54211">
    <property type="entry name" value="Ribosomal protein S5 domain 2-like"/>
    <property type="match status" value="1"/>
</dbReference>
<accession>A0A9X0WJ98</accession>
<dbReference type="PIRSF" id="PIRSF010376">
    <property type="entry name" value="IspE"/>
    <property type="match status" value="1"/>
</dbReference>
<evidence type="ECO:0000256" key="2">
    <source>
        <dbReference type="ARBA" id="ARBA00012052"/>
    </source>
</evidence>
<name>A0A9X0WJ98_9GAMM</name>
<reference evidence="13 14" key="1">
    <citation type="journal article" date="2020" name="Microorganisms">
        <title>Osmotic Adaptation and Compatible Solute Biosynthesis of Phototrophic Bacteria as Revealed from Genome Analyses.</title>
        <authorList>
            <person name="Imhoff J.F."/>
            <person name="Rahn T."/>
            <person name="Kunzel S."/>
            <person name="Keller A."/>
            <person name="Neulinger S.C."/>
        </authorList>
    </citation>
    <scope>NUCLEOTIDE SEQUENCE [LARGE SCALE GENOMIC DNA]</scope>
    <source>
        <strain evidence="13 14">DSM 21303</strain>
    </source>
</reference>
<evidence type="ECO:0000259" key="11">
    <source>
        <dbReference type="Pfam" id="PF00288"/>
    </source>
</evidence>
<dbReference type="AlphaFoldDB" id="A0A9X0WJ98"/>
<dbReference type="InterPro" id="IPR013750">
    <property type="entry name" value="GHMP_kinase_C_dom"/>
</dbReference>
<dbReference type="InterPro" id="IPR014721">
    <property type="entry name" value="Ribsml_uS5_D2-typ_fold_subgr"/>
</dbReference>
<dbReference type="InterPro" id="IPR036554">
    <property type="entry name" value="GHMP_kinase_C_sf"/>
</dbReference>
<evidence type="ECO:0000313" key="14">
    <source>
        <dbReference type="Proteomes" id="UP001138802"/>
    </source>
</evidence>
<evidence type="ECO:0000256" key="10">
    <source>
        <dbReference type="HAMAP-Rule" id="MF_00061"/>
    </source>
</evidence>
<evidence type="ECO:0000256" key="5">
    <source>
        <dbReference type="ARBA" id="ARBA00022741"/>
    </source>
</evidence>
<feature type="active site" evidence="10">
    <location>
        <position position="147"/>
    </location>
</feature>
<protein>
    <recommendedName>
        <fullName evidence="3 10">4-diphosphocytidyl-2-C-methyl-D-erythritol kinase</fullName>
        <shortName evidence="10">CMK</shortName>
        <ecNumber evidence="2 10">2.7.1.148</ecNumber>
    </recommendedName>
    <alternativeName>
        <fullName evidence="9 10">4-(cytidine-5'-diphospho)-2-C-methyl-D-erythritol kinase</fullName>
    </alternativeName>
</protein>
<comment type="function">
    <text evidence="10">Catalyzes the phosphorylation of the position 2 hydroxy group of 4-diphosphocytidyl-2C-methyl-D-erythritol.</text>
</comment>
<evidence type="ECO:0000313" key="13">
    <source>
        <dbReference type="EMBL" id="MBK1645157.1"/>
    </source>
</evidence>
<dbReference type="Gene3D" id="3.30.230.10">
    <property type="match status" value="1"/>
</dbReference>
<comment type="catalytic activity">
    <reaction evidence="10">
        <text>4-CDP-2-C-methyl-D-erythritol + ATP = 4-CDP-2-C-methyl-D-erythritol 2-phosphate + ADP + H(+)</text>
        <dbReference type="Rhea" id="RHEA:18437"/>
        <dbReference type="ChEBI" id="CHEBI:15378"/>
        <dbReference type="ChEBI" id="CHEBI:30616"/>
        <dbReference type="ChEBI" id="CHEBI:57823"/>
        <dbReference type="ChEBI" id="CHEBI:57919"/>
        <dbReference type="ChEBI" id="CHEBI:456216"/>
        <dbReference type="EC" id="2.7.1.148"/>
    </reaction>
</comment>
<comment type="pathway">
    <text evidence="10">Isoprenoid biosynthesis; isopentenyl diphosphate biosynthesis via DXP pathway; isopentenyl diphosphate from 1-deoxy-D-xylulose 5-phosphate: step 3/6.</text>
</comment>
<sequence>MTAPVSPDATPPQPQAWPAPAKLNLMLRIIGRRPDGYHELQTVFQFIDRCDWLWFSVRDDGQLRLQEPLPGVATEEDLTMRAALALQQATGCPLGVEIRCQKHLPMGGGLGGGSSDAATTLVALNHLWKTGLDEDALAALALPLGADVPVFIRGRAAWGEGVGERLTPVDLPEPWYLVLSPPCSVSTREVFSHPELTRDSSPATLADFIAGASPNDCFDVVRRTYPPVATALTWLDGWGGGRLTGTGACVFAVFENEKLAREAQAHCPTSMRSFVARGLNQSPLLARVHQCA</sequence>